<evidence type="ECO:0000313" key="3">
    <source>
        <dbReference type="Proteomes" id="UP000053091"/>
    </source>
</evidence>
<keyword evidence="3" id="KW-1185">Reference proteome</keyword>
<reference evidence="2" key="1">
    <citation type="journal article" date="2015" name="Genome Announc.">
        <title>Draft Genome Sequence of Bacteroidales Strain TBC1, a Novel Isolate from a Methanogenic Wastewater Treatment System.</title>
        <authorList>
            <person name="Tourlousse D.M."/>
            <person name="Matsuura N."/>
            <person name="Sun L."/>
            <person name="Toyonaga M."/>
            <person name="Kuroda K."/>
            <person name="Ohashi A."/>
            <person name="Cruz R."/>
            <person name="Yamaguchi T."/>
            <person name="Sekiguchi Y."/>
        </authorList>
    </citation>
    <scope>NUCLEOTIDE SEQUENCE [LARGE SCALE GENOMIC DNA]</scope>
    <source>
        <strain evidence="2">TBC1</strain>
    </source>
</reference>
<evidence type="ECO:0008006" key="4">
    <source>
        <dbReference type="Google" id="ProtNLM"/>
    </source>
</evidence>
<accession>A0A0S7C295</accession>
<protein>
    <recommendedName>
        <fullName evidence="4">Porin</fullName>
    </recommendedName>
</protein>
<dbReference type="OrthoDB" id="1489309at2"/>
<organism evidence="2">
    <name type="scientific">Lentimicrobium saccharophilum</name>
    <dbReference type="NCBI Taxonomy" id="1678841"/>
    <lineage>
        <taxon>Bacteria</taxon>
        <taxon>Pseudomonadati</taxon>
        <taxon>Bacteroidota</taxon>
        <taxon>Bacteroidia</taxon>
        <taxon>Bacteroidales</taxon>
        <taxon>Lentimicrobiaceae</taxon>
        <taxon>Lentimicrobium</taxon>
    </lineage>
</organism>
<dbReference type="STRING" id="1678841.TBC1_111447"/>
<dbReference type="Pfam" id="PF14121">
    <property type="entry name" value="Porin_10"/>
    <property type="match status" value="1"/>
</dbReference>
<proteinExistence type="predicted"/>
<dbReference type="AlphaFoldDB" id="A0A0S7C295"/>
<keyword evidence="1" id="KW-0732">Signal</keyword>
<name>A0A0S7C295_9BACT</name>
<feature type="signal peptide" evidence="1">
    <location>
        <begin position="1"/>
        <end position="20"/>
    </location>
</feature>
<feature type="chain" id="PRO_5006633511" description="Porin" evidence="1">
    <location>
        <begin position="21"/>
        <end position="658"/>
    </location>
</feature>
<gene>
    <name evidence="2" type="ORF">TBC1_111447</name>
</gene>
<dbReference type="InterPro" id="IPR025631">
    <property type="entry name" value="Porin_10"/>
</dbReference>
<dbReference type="EMBL" id="DF968182">
    <property type="protein sequence ID" value="GAP43296.1"/>
    <property type="molecule type" value="Genomic_DNA"/>
</dbReference>
<evidence type="ECO:0000256" key="1">
    <source>
        <dbReference type="SAM" id="SignalP"/>
    </source>
</evidence>
<dbReference type="RefSeq" id="WP_062040200.1">
    <property type="nucleotide sequence ID" value="NZ_DF968182.1"/>
</dbReference>
<sequence>MRRFTLILTIILLSIRGIMAQEAAADKEDQQSPDTASVFFFHADQRWPGESALKRTADTLLTGFQFYDPAEGTDLLNAVNGNIGLAYKTLIFNPRRSSGFRFSPYNFDAYILNNANIRYYRSFAPYTNIAYSFGKGKEQLFSVTHSQHLARGLSFGVDLRIINSVGLYNRQKSDNSSLALQGQFVTDNERYAVLANYRNNRFKWRENGGIVYDSVFTTNYEADRKRIATWLSNADNLIKESGFQINQFYYFGRNPRLIENPDAVSDTLLNMIKADTGSQIRTAPPGKLFFNPERTNFFRHTFTYTRNALLYTDANPRSGFYPEIYADSVSTFDSVFFHEFTNELIFEGGVGKARGSGKAVLLRAGIEHAFSTYKNDTIIRRFNRLTPFAYISANTFGIAKAEGKIWFSNGAPFNGEKGIAAMLTLPAFDNSTSWGNLYASLALDALQPEYLYQFHTSNHFRWENSFGQQTILSGKVMYKRKYFQTGFNFYNLDGWVYFNENAHPARADGSITISQLYGLADITLGSIGLQAFAIWQNASKSDILRLPDLAGRATATYSVALFKRALYLQTGLSLMFNTAFYADAYMPALRSYYLQNRVETGNYPYVDGFVNLRVKRARLFLVMKHLNSGLSGYNYIMVPSYPMPDRGLRFGVSWNFFD</sequence>
<evidence type="ECO:0000313" key="2">
    <source>
        <dbReference type="EMBL" id="GAP43296.1"/>
    </source>
</evidence>
<dbReference type="Proteomes" id="UP000053091">
    <property type="component" value="Unassembled WGS sequence"/>
</dbReference>